<protein>
    <submittedName>
        <fullName evidence="1">Uncharacterized protein</fullName>
    </submittedName>
</protein>
<evidence type="ECO:0000313" key="2">
    <source>
        <dbReference type="Proteomes" id="UP001059041"/>
    </source>
</evidence>
<accession>A0A9W7T817</accession>
<name>A0A9W7T817_TRIRA</name>
<proteinExistence type="predicted"/>
<gene>
    <name evidence="1" type="ORF">IRJ41_018707</name>
</gene>
<sequence length="102" mass="11172">MRVGADLRPVLHLAKLIKAGASTEGAGRSWPSISSWQWGGVGRAIRRGQECSDRSGSTDKQDADWSPSLTFMVDVVTTNDDSLTARPYMQKGKLFGYQALRN</sequence>
<evidence type="ECO:0000313" key="1">
    <source>
        <dbReference type="EMBL" id="KAI7791317.1"/>
    </source>
</evidence>
<organism evidence="1 2">
    <name type="scientific">Triplophysa rosa</name>
    <name type="common">Cave loach</name>
    <dbReference type="NCBI Taxonomy" id="992332"/>
    <lineage>
        <taxon>Eukaryota</taxon>
        <taxon>Metazoa</taxon>
        <taxon>Chordata</taxon>
        <taxon>Craniata</taxon>
        <taxon>Vertebrata</taxon>
        <taxon>Euteleostomi</taxon>
        <taxon>Actinopterygii</taxon>
        <taxon>Neopterygii</taxon>
        <taxon>Teleostei</taxon>
        <taxon>Ostariophysi</taxon>
        <taxon>Cypriniformes</taxon>
        <taxon>Nemacheilidae</taxon>
        <taxon>Triplophysa</taxon>
    </lineage>
</organism>
<reference evidence="1" key="1">
    <citation type="submission" date="2021-02" db="EMBL/GenBank/DDBJ databases">
        <title>Comparative genomics reveals that relaxation of natural selection precedes convergent phenotypic evolution of cavefish.</title>
        <authorList>
            <person name="Peng Z."/>
        </authorList>
    </citation>
    <scope>NUCLEOTIDE SEQUENCE</scope>
    <source>
        <tissue evidence="1">Muscle</tissue>
    </source>
</reference>
<dbReference type="EMBL" id="JAFHDT010000025">
    <property type="protein sequence ID" value="KAI7791317.1"/>
    <property type="molecule type" value="Genomic_DNA"/>
</dbReference>
<keyword evidence="2" id="KW-1185">Reference proteome</keyword>
<dbReference type="Proteomes" id="UP001059041">
    <property type="component" value="Linkage Group LG25"/>
</dbReference>
<comment type="caution">
    <text evidence="1">The sequence shown here is derived from an EMBL/GenBank/DDBJ whole genome shotgun (WGS) entry which is preliminary data.</text>
</comment>
<dbReference type="AlphaFoldDB" id="A0A9W7T817"/>